<dbReference type="EMBL" id="BARU01013660">
    <property type="protein sequence ID" value="GAH39404.1"/>
    <property type="molecule type" value="Genomic_DNA"/>
</dbReference>
<proteinExistence type="predicted"/>
<feature type="non-terminal residue" evidence="1">
    <location>
        <position position="52"/>
    </location>
</feature>
<evidence type="ECO:0000313" key="1">
    <source>
        <dbReference type="EMBL" id="GAH39404.1"/>
    </source>
</evidence>
<protein>
    <submittedName>
        <fullName evidence="1">Uncharacterized protein</fullName>
    </submittedName>
</protein>
<accession>X1GCS8</accession>
<gene>
    <name evidence="1" type="ORF">S03H2_24541</name>
</gene>
<reference evidence="1" key="1">
    <citation type="journal article" date="2014" name="Front. Microbiol.">
        <title>High frequency of phylogenetically diverse reductive dehalogenase-homologous genes in deep subseafloor sedimentary metagenomes.</title>
        <authorList>
            <person name="Kawai M."/>
            <person name="Futagami T."/>
            <person name="Toyoda A."/>
            <person name="Takaki Y."/>
            <person name="Nishi S."/>
            <person name="Hori S."/>
            <person name="Arai W."/>
            <person name="Tsubouchi T."/>
            <person name="Morono Y."/>
            <person name="Uchiyama I."/>
            <person name="Ito T."/>
            <person name="Fujiyama A."/>
            <person name="Inagaki F."/>
            <person name="Takami H."/>
        </authorList>
    </citation>
    <scope>NUCLEOTIDE SEQUENCE</scope>
    <source>
        <strain evidence="1">Expedition CK06-06</strain>
    </source>
</reference>
<dbReference type="AlphaFoldDB" id="X1GCS8"/>
<comment type="caution">
    <text evidence="1">The sequence shown here is derived from an EMBL/GenBank/DDBJ whole genome shotgun (WGS) entry which is preliminary data.</text>
</comment>
<sequence>MDIQVARFRQTLELLKPAVARNSKIKSLGSVLLKDGKAIATNLETMVITAVP</sequence>
<name>X1GCS8_9ZZZZ</name>
<organism evidence="1">
    <name type="scientific">marine sediment metagenome</name>
    <dbReference type="NCBI Taxonomy" id="412755"/>
    <lineage>
        <taxon>unclassified sequences</taxon>
        <taxon>metagenomes</taxon>
        <taxon>ecological metagenomes</taxon>
    </lineage>
</organism>